<proteinExistence type="predicted"/>
<sequence>MNKESPPERLISEGTEKTEDEIREEIEVVLEYALTRGIFHKMRSDIQHSTFFEPDTGFVTQNDESKTREVLDMYREVIKSGDPNFRRNIFTDEEAQIYVEALAPESTIRKILLAYWQSGEDSPWFKTQQGISSFQSYKNEGFPSQFDIDRVFQNLNKLQKAQN</sequence>
<reference evidence="1" key="2">
    <citation type="journal article" date="2011" name="Microb. Ecol.">
        <title>Taxonomic and Functional Metagenomic Profiling of the Microbial Community in the Anoxic Sediment of a Sub-saline Shallow Lake (Laguna de Carrizo, Central Spain).</title>
        <authorList>
            <person name="Ferrer M."/>
            <person name="Guazzaroni M.E."/>
            <person name="Richter M."/>
            <person name="Garcia-Salamanca A."/>
            <person name="Yarza P."/>
            <person name="Suarez-Suarez A."/>
            <person name="Solano J."/>
            <person name="Alcaide M."/>
            <person name="van Dillewijn P."/>
            <person name="Molina-Henares M.A."/>
            <person name="Lopez-Cortes N."/>
            <person name="Al-Ramahi Y."/>
            <person name="Guerrero C."/>
            <person name="Acosta A."/>
            <person name="de Eugenio L.I."/>
            <person name="Martinez V."/>
            <person name="Marques S."/>
            <person name="Rojo F."/>
            <person name="Santero E."/>
            <person name="Genilloud O."/>
            <person name="Perez-Perez J."/>
            <person name="Rossello-Mora R."/>
            <person name="Ramos J.L."/>
        </authorList>
    </citation>
    <scope>NUCLEOTIDE SEQUENCE</scope>
</reference>
<name>D9PJT0_9ZZZZ</name>
<comment type="caution">
    <text evidence="1">The sequence shown here is derived from an EMBL/GenBank/DDBJ whole genome shotgun (WGS) entry which is preliminary data.</text>
</comment>
<organism evidence="1">
    <name type="scientific">sediment metagenome</name>
    <dbReference type="NCBI Taxonomy" id="749907"/>
    <lineage>
        <taxon>unclassified sequences</taxon>
        <taxon>metagenomes</taxon>
        <taxon>ecological metagenomes</taxon>
    </lineage>
</organism>
<dbReference type="EMBL" id="ADZX01000550">
    <property type="protein sequence ID" value="EFK96194.1"/>
    <property type="molecule type" value="Genomic_DNA"/>
</dbReference>
<evidence type="ECO:0000313" key="1">
    <source>
        <dbReference type="EMBL" id="EFK96194.1"/>
    </source>
</evidence>
<protein>
    <submittedName>
        <fullName evidence="1">Uncharacterized protein</fullName>
    </submittedName>
</protein>
<dbReference type="AlphaFoldDB" id="D9PJT0"/>
<gene>
    <name evidence="1" type="ORF">LDC_1794</name>
</gene>
<accession>D9PJT0</accession>
<reference evidence="1" key="1">
    <citation type="submission" date="2010-07" db="EMBL/GenBank/DDBJ databases">
        <authorList>
            <consortium name="CONSOLIDER consortium CSD2007-00005"/>
            <person name="Guazzaroni M.-E."/>
            <person name="Richter M."/>
            <person name="Garcia-Salamanca A."/>
            <person name="Yarza P."/>
            <person name="Ferrer M."/>
        </authorList>
    </citation>
    <scope>NUCLEOTIDE SEQUENCE</scope>
</reference>